<dbReference type="Proteomes" id="UP000644020">
    <property type="component" value="Unassembled WGS sequence"/>
</dbReference>
<comment type="caution">
    <text evidence="2">The sequence shown here is derived from an EMBL/GenBank/DDBJ whole genome shotgun (WGS) entry which is preliminary data.</text>
</comment>
<feature type="region of interest" description="Disordered" evidence="1">
    <location>
        <begin position="121"/>
        <end position="141"/>
    </location>
</feature>
<evidence type="ECO:0000313" key="2">
    <source>
        <dbReference type="EMBL" id="GHA65763.1"/>
    </source>
</evidence>
<dbReference type="AlphaFoldDB" id="A0A918ST23"/>
<reference evidence="2" key="1">
    <citation type="journal article" date="2014" name="Int. J. Syst. Evol. Microbiol.">
        <title>Complete genome sequence of Corynebacterium casei LMG S-19264T (=DSM 44701T), isolated from a smear-ripened cheese.</title>
        <authorList>
            <consortium name="US DOE Joint Genome Institute (JGI-PGF)"/>
            <person name="Walter F."/>
            <person name="Albersmeier A."/>
            <person name="Kalinowski J."/>
            <person name="Ruckert C."/>
        </authorList>
    </citation>
    <scope>NUCLEOTIDE SEQUENCE</scope>
    <source>
        <strain evidence="2">JCM 4518</strain>
    </source>
</reference>
<accession>A0A918ST23</accession>
<dbReference type="RefSeq" id="WP_189974745.1">
    <property type="nucleotide sequence ID" value="NZ_BMUL01000001.1"/>
</dbReference>
<name>A0A918ST23_9ACTN</name>
<proteinExistence type="predicted"/>
<reference evidence="2" key="2">
    <citation type="submission" date="2020-09" db="EMBL/GenBank/DDBJ databases">
        <authorList>
            <person name="Sun Q."/>
            <person name="Ohkuma M."/>
        </authorList>
    </citation>
    <scope>NUCLEOTIDE SEQUENCE</scope>
    <source>
        <strain evidence="2">JCM 4518</strain>
    </source>
</reference>
<evidence type="ECO:0000256" key="1">
    <source>
        <dbReference type="SAM" id="MobiDB-lite"/>
    </source>
</evidence>
<dbReference type="EMBL" id="BMUL01000001">
    <property type="protein sequence ID" value="GHA65763.1"/>
    <property type="molecule type" value="Genomic_DNA"/>
</dbReference>
<protein>
    <submittedName>
        <fullName evidence="2">Uncharacterized protein</fullName>
    </submittedName>
</protein>
<keyword evidence="3" id="KW-1185">Reference proteome</keyword>
<sequence>MIPDPTQPWGVAIDYAGRGTVTESGHTVGVRLYDNTLGGPLDIDPVTGEYPAVYVTAQTVENGGNGVQLRGYGMTVVQPTHGRPVLPDPAAVVRAVTAALADFETRRAAFAALCAAWVPVPDPGPEPTPEPAPDPEPAPAP</sequence>
<organism evidence="2 3">
    <name type="scientific">Streptomyces termitum</name>
    <dbReference type="NCBI Taxonomy" id="67368"/>
    <lineage>
        <taxon>Bacteria</taxon>
        <taxon>Bacillati</taxon>
        <taxon>Actinomycetota</taxon>
        <taxon>Actinomycetes</taxon>
        <taxon>Kitasatosporales</taxon>
        <taxon>Streptomycetaceae</taxon>
        <taxon>Streptomyces</taxon>
    </lineage>
</organism>
<evidence type="ECO:0000313" key="3">
    <source>
        <dbReference type="Proteomes" id="UP000644020"/>
    </source>
</evidence>
<gene>
    <name evidence="2" type="ORF">GCM10010305_04470</name>
</gene>